<evidence type="ECO:0000313" key="3">
    <source>
        <dbReference type="EMBL" id="GHC64078.1"/>
    </source>
</evidence>
<evidence type="ECO:0000256" key="1">
    <source>
        <dbReference type="ARBA" id="ARBA00035644"/>
    </source>
</evidence>
<dbReference type="InterPro" id="IPR017938">
    <property type="entry name" value="Riboflavin_synthase-like_b-brl"/>
</dbReference>
<feature type="domain" description="FAD-binding FR-type" evidence="2">
    <location>
        <begin position="17"/>
        <end position="122"/>
    </location>
</feature>
<gene>
    <name evidence="3" type="ORF">GCM10010136_05800</name>
</gene>
<dbReference type="CDD" id="cd06193">
    <property type="entry name" value="siderophore_interacting"/>
    <property type="match status" value="1"/>
</dbReference>
<dbReference type="PANTHER" id="PTHR30157:SF0">
    <property type="entry name" value="NADPH-DEPENDENT FERRIC-CHELATE REDUCTASE"/>
    <property type="match status" value="1"/>
</dbReference>
<dbReference type="PROSITE" id="PS51384">
    <property type="entry name" value="FAD_FR"/>
    <property type="match status" value="1"/>
</dbReference>
<keyword evidence="4" id="KW-1185">Reference proteome</keyword>
<dbReference type="SUPFAM" id="SSF63380">
    <property type="entry name" value="Riboflavin synthase domain-like"/>
    <property type="match status" value="1"/>
</dbReference>
<name>A0A8J3DLF1_9HYPH</name>
<dbReference type="RefSeq" id="WP_189487770.1">
    <property type="nucleotide sequence ID" value="NZ_BMZO01000002.1"/>
</dbReference>
<sequence>MTDMPAPTTRPSGRPNLRSWTLEVVESFNVEPSMRRVVFTARDITELGESYKPGQALVLFLPLGDGASGRRDYTIRGYDSAKGQISIDFFLHGDTPAPVWASNVKSGETIEAKGPRGNCWLREGADWHLMTGDETCLPAIAHILETAPVSAKFHVFVETADKSGEIDLPSKASANIRWLHRGTAPRPSELMADAIAHFELPAGNGHAYIIGETSNVRRQRQNLVARGMEKSAISSEGYWRPGRIGGHDHVED</sequence>
<protein>
    <submittedName>
        <fullName evidence="3">Siderophore-interacting protein</fullName>
    </submittedName>
</protein>
<evidence type="ECO:0000259" key="2">
    <source>
        <dbReference type="PROSITE" id="PS51384"/>
    </source>
</evidence>
<accession>A0A8J3DLF1</accession>
<dbReference type="Pfam" id="PF04954">
    <property type="entry name" value="SIP"/>
    <property type="match status" value="1"/>
</dbReference>
<dbReference type="Proteomes" id="UP000641137">
    <property type="component" value="Unassembled WGS sequence"/>
</dbReference>
<dbReference type="InterPro" id="IPR039374">
    <property type="entry name" value="SIP_fam"/>
</dbReference>
<comment type="similarity">
    <text evidence="1">Belongs to the SIP oxidoreductase family.</text>
</comment>
<proteinExistence type="inferred from homology"/>
<dbReference type="InterPro" id="IPR013113">
    <property type="entry name" value="SIP_FAD-bd"/>
</dbReference>
<dbReference type="PANTHER" id="PTHR30157">
    <property type="entry name" value="FERRIC REDUCTASE, NADPH-DEPENDENT"/>
    <property type="match status" value="1"/>
</dbReference>
<dbReference type="Gene3D" id="3.40.50.80">
    <property type="entry name" value="Nucleotide-binding domain of ferredoxin-NADP reductase (FNR) module"/>
    <property type="match status" value="1"/>
</dbReference>
<organism evidence="3 4">
    <name type="scientific">Limoniibacter endophyticus</name>
    <dbReference type="NCBI Taxonomy" id="1565040"/>
    <lineage>
        <taxon>Bacteria</taxon>
        <taxon>Pseudomonadati</taxon>
        <taxon>Pseudomonadota</taxon>
        <taxon>Alphaproteobacteria</taxon>
        <taxon>Hyphomicrobiales</taxon>
        <taxon>Bartonellaceae</taxon>
        <taxon>Limoniibacter</taxon>
    </lineage>
</organism>
<dbReference type="Pfam" id="PF08021">
    <property type="entry name" value="FAD_binding_9"/>
    <property type="match status" value="1"/>
</dbReference>
<reference evidence="3" key="2">
    <citation type="submission" date="2020-09" db="EMBL/GenBank/DDBJ databases">
        <authorList>
            <person name="Sun Q."/>
            <person name="Kim S."/>
        </authorList>
    </citation>
    <scope>NUCLEOTIDE SEQUENCE</scope>
    <source>
        <strain evidence="3">KCTC 42097</strain>
    </source>
</reference>
<dbReference type="EMBL" id="BMZO01000002">
    <property type="protein sequence ID" value="GHC64078.1"/>
    <property type="molecule type" value="Genomic_DNA"/>
</dbReference>
<dbReference type="GO" id="GO:0016491">
    <property type="term" value="F:oxidoreductase activity"/>
    <property type="evidence" value="ECO:0007669"/>
    <property type="project" value="InterPro"/>
</dbReference>
<dbReference type="InterPro" id="IPR007037">
    <property type="entry name" value="SIP_rossman_dom"/>
</dbReference>
<reference evidence="3" key="1">
    <citation type="journal article" date="2014" name="Int. J. Syst. Evol. Microbiol.">
        <title>Complete genome sequence of Corynebacterium casei LMG S-19264T (=DSM 44701T), isolated from a smear-ripened cheese.</title>
        <authorList>
            <consortium name="US DOE Joint Genome Institute (JGI-PGF)"/>
            <person name="Walter F."/>
            <person name="Albersmeier A."/>
            <person name="Kalinowski J."/>
            <person name="Ruckert C."/>
        </authorList>
    </citation>
    <scope>NUCLEOTIDE SEQUENCE</scope>
    <source>
        <strain evidence="3">KCTC 42097</strain>
    </source>
</reference>
<dbReference type="InterPro" id="IPR039261">
    <property type="entry name" value="FNR_nucleotide-bd"/>
</dbReference>
<comment type="caution">
    <text evidence="3">The sequence shown here is derived from an EMBL/GenBank/DDBJ whole genome shotgun (WGS) entry which is preliminary data.</text>
</comment>
<dbReference type="Gene3D" id="2.40.30.10">
    <property type="entry name" value="Translation factors"/>
    <property type="match status" value="1"/>
</dbReference>
<evidence type="ECO:0000313" key="4">
    <source>
        <dbReference type="Proteomes" id="UP000641137"/>
    </source>
</evidence>
<dbReference type="InterPro" id="IPR017927">
    <property type="entry name" value="FAD-bd_FR_type"/>
</dbReference>
<dbReference type="AlphaFoldDB" id="A0A8J3DLF1"/>